<keyword evidence="1" id="KW-0805">Transcription regulation</keyword>
<sequence length="199" mass="22328">MQTSLSLRERKRTDTFRSIHDAAAELVLDRGLINVTVDEIADRAGVSQRTFFNYFPTKEDAVVGLRTPELTDEMLQSFRTRVGSDLLSSAVELLAAVIRTALVPGDDPVRRKELTAEYPDLRKRFMLRIADAERLALQVIEEQPESLPNTEEAARALITLAGAVIRFSYQQQPGSVTADDQETLHQGIETFREVLRTAL</sequence>
<dbReference type="SUPFAM" id="SSF46689">
    <property type="entry name" value="Homeodomain-like"/>
    <property type="match status" value="1"/>
</dbReference>
<dbReference type="InterPro" id="IPR001647">
    <property type="entry name" value="HTH_TetR"/>
</dbReference>
<dbReference type="PANTHER" id="PTHR30055">
    <property type="entry name" value="HTH-TYPE TRANSCRIPTIONAL REGULATOR RUTR"/>
    <property type="match status" value="1"/>
</dbReference>
<dbReference type="Proteomes" id="UP001056455">
    <property type="component" value="Chromosome"/>
</dbReference>
<dbReference type="InterPro" id="IPR050109">
    <property type="entry name" value="HTH-type_TetR-like_transc_reg"/>
</dbReference>
<dbReference type="PROSITE" id="PS01081">
    <property type="entry name" value="HTH_TETR_1"/>
    <property type="match status" value="1"/>
</dbReference>
<dbReference type="PANTHER" id="PTHR30055:SF234">
    <property type="entry name" value="HTH-TYPE TRANSCRIPTIONAL REGULATOR BETI"/>
    <property type="match status" value="1"/>
</dbReference>
<dbReference type="Pfam" id="PF00440">
    <property type="entry name" value="TetR_N"/>
    <property type="match status" value="1"/>
</dbReference>
<dbReference type="InterPro" id="IPR023772">
    <property type="entry name" value="DNA-bd_HTH_TetR-type_CS"/>
</dbReference>
<evidence type="ECO:0000313" key="6">
    <source>
        <dbReference type="EMBL" id="USQ78233.1"/>
    </source>
</evidence>
<dbReference type="RefSeq" id="WP_252591031.1">
    <property type="nucleotide sequence ID" value="NZ_CP099489.1"/>
</dbReference>
<reference evidence="6" key="1">
    <citation type="submission" date="2022-06" db="EMBL/GenBank/DDBJ databases">
        <title>Ornithinimicrobium HY1793.</title>
        <authorList>
            <person name="Huang Y."/>
        </authorList>
    </citation>
    <scope>NUCLEOTIDE SEQUENCE</scope>
    <source>
        <strain evidence="6">HY1793</strain>
    </source>
</reference>
<feature type="DNA-binding region" description="H-T-H motif" evidence="4">
    <location>
        <begin position="36"/>
        <end position="55"/>
    </location>
</feature>
<evidence type="ECO:0000256" key="3">
    <source>
        <dbReference type="ARBA" id="ARBA00023163"/>
    </source>
</evidence>
<evidence type="ECO:0000259" key="5">
    <source>
        <dbReference type="PROSITE" id="PS50977"/>
    </source>
</evidence>
<evidence type="ECO:0000313" key="7">
    <source>
        <dbReference type="Proteomes" id="UP001056455"/>
    </source>
</evidence>
<proteinExistence type="predicted"/>
<keyword evidence="7" id="KW-1185">Reference proteome</keyword>
<dbReference type="Gene3D" id="1.10.357.10">
    <property type="entry name" value="Tetracycline Repressor, domain 2"/>
    <property type="match status" value="1"/>
</dbReference>
<dbReference type="PRINTS" id="PR00455">
    <property type="entry name" value="HTHTETR"/>
</dbReference>
<evidence type="ECO:0000256" key="4">
    <source>
        <dbReference type="PROSITE-ProRule" id="PRU00335"/>
    </source>
</evidence>
<dbReference type="InterPro" id="IPR009057">
    <property type="entry name" value="Homeodomain-like_sf"/>
</dbReference>
<dbReference type="PROSITE" id="PS50977">
    <property type="entry name" value="HTH_TETR_2"/>
    <property type="match status" value="1"/>
</dbReference>
<evidence type="ECO:0000256" key="2">
    <source>
        <dbReference type="ARBA" id="ARBA00023125"/>
    </source>
</evidence>
<dbReference type="EMBL" id="CP099489">
    <property type="protein sequence ID" value="USQ78233.1"/>
    <property type="molecule type" value="Genomic_DNA"/>
</dbReference>
<organism evidence="6 7">
    <name type="scientific">Ornithinimicrobium faecis</name>
    <dbReference type="NCBI Taxonomy" id="2934158"/>
    <lineage>
        <taxon>Bacteria</taxon>
        <taxon>Bacillati</taxon>
        <taxon>Actinomycetota</taxon>
        <taxon>Actinomycetes</taxon>
        <taxon>Micrococcales</taxon>
        <taxon>Ornithinimicrobiaceae</taxon>
        <taxon>Ornithinimicrobium</taxon>
    </lineage>
</organism>
<protein>
    <submittedName>
        <fullName evidence="6">TetR/AcrR family transcriptional regulator</fullName>
    </submittedName>
</protein>
<keyword evidence="2 4" id="KW-0238">DNA-binding</keyword>
<feature type="domain" description="HTH tetR-type" evidence="5">
    <location>
        <begin position="13"/>
        <end position="73"/>
    </location>
</feature>
<evidence type="ECO:0000256" key="1">
    <source>
        <dbReference type="ARBA" id="ARBA00023015"/>
    </source>
</evidence>
<name>A0ABY4YNE5_9MICO</name>
<accession>A0ABY4YNE5</accession>
<gene>
    <name evidence="6" type="ORF">NF556_11245</name>
</gene>
<keyword evidence="3" id="KW-0804">Transcription</keyword>